<evidence type="ECO:0000259" key="2">
    <source>
        <dbReference type="PROSITE" id="PS50002"/>
    </source>
</evidence>
<dbReference type="PIRSF" id="PIRSF034961">
    <property type="entry name" value="UCP034961_SH3_2"/>
    <property type="match status" value="1"/>
</dbReference>
<sequence>MRRARVVVAHRAPDRPPIQVARGETVMLGERDGDWPQFVWTTALDVNAAEGHGGWVPAALFDNPSGLAIALSDYDTRELDAATDEILTLHHELAQWWWAQNVLGVQGWIPARSLELLDDTTDDDPSDPTS</sequence>
<dbReference type="RefSeq" id="WP_386811952.1">
    <property type="nucleotide sequence ID" value="NZ_JBHTIH010000003.1"/>
</dbReference>
<dbReference type="InterPro" id="IPR036028">
    <property type="entry name" value="SH3-like_dom_sf"/>
</dbReference>
<evidence type="ECO:0000313" key="4">
    <source>
        <dbReference type="Proteomes" id="UP001597090"/>
    </source>
</evidence>
<organism evidence="3 4">
    <name type="scientific">Lysobacter koreensis</name>
    <dbReference type="NCBI Taxonomy" id="266122"/>
    <lineage>
        <taxon>Bacteria</taxon>
        <taxon>Pseudomonadati</taxon>
        <taxon>Pseudomonadota</taxon>
        <taxon>Gammaproteobacteria</taxon>
        <taxon>Lysobacterales</taxon>
        <taxon>Lysobacteraceae</taxon>
        <taxon>Lysobacter</taxon>
    </lineage>
</organism>
<gene>
    <name evidence="3" type="ORF">ACFQZQ_06490</name>
</gene>
<proteinExistence type="predicted"/>
<dbReference type="PROSITE" id="PS50002">
    <property type="entry name" value="SH3"/>
    <property type="match status" value="1"/>
</dbReference>
<dbReference type="EMBL" id="JBHTIH010000003">
    <property type="protein sequence ID" value="MFD0738926.1"/>
    <property type="molecule type" value="Genomic_DNA"/>
</dbReference>
<keyword evidence="1" id="KW-0728">SH3 domain</keyword>
<dbReference type="InterPro" id="IPR001452">
    <property type="entry name" value="SH3_domain"/>
</dbReference>
<comment type="caution">
    <text evidence="3">The sequence shown here is derived from an EMBL/GenBank/DDBJ whole genome shotgun (WGS) entry which is preliminary data.</text>
</comment>
<evidence type="ECO:0000313" key="3">
    <source>
        <dbReference type="EMBL" id="MFD0738926.1"/>
    </source>
</evidence>
<dbReference type="Proteomes" id="UP001597090">
    <property type="component" value="Unassembled WGS sequence"/>
</dbReference>
<feature type="domain" description="SH3" evidence="2">
    <location>
        <begin position="63"/>
        <end position="119"/>
    </location>
</feature>
<accession>A0ABW2YM41</accession>
<evidence type="ECO:0000256" key="1">
    <source>
        <dbReference type="ARBA" id="ARBA00022443"/>
    </source>
</evidence>
<dbReference type="SMART" id="SM00326">
    <property type="entry name" value="SH3"/>
    <property type="match status" value="1"/>
</dbReference>
<dbReference type="CDD" id="cd00174">
    <property type="entry name" value="SH3"/>
    <property type="match status" value="1"/>
</dbReference>
<dbReference type="InterPro" id="IPR014593">
    <property type="entry name" value="UCP034961_SH3_2"/>
</dbReference>
<keyword evidence="4" id="KW-1185">Reference proteome</keyword>
<name>A0ABW2YM41_9GAMM</name>
<reference evidence="4" key="1">
    <citation type="journal article" date="2019" name="Int. J. Syst. Evol. Microbiol.">
        <title>The Global Catalogue of Microorganisms (GCM) 10K type strain sequencing project: providing services to taxonomists for standard genome sequencing and annotation.</title>
        <authorList>
            <consortium name="The Broad Institute Genomics Platform"/>
            <consortium name="The Broad Institute Genome Sequencing Center for Infectious Disease"/>
            <person name="Wu L."/>
            <person name="Ma J."/>
        </authorList>
    </citation>
    <scope>NUCLEOTIDE SEQUENCE [LARGE SCALE GENOMIC DNA]</scope>
    <source>
        <strain evidence="4">CCUG 55491</strain>
    </source>
</reference>
<dbReference type="Gene3D" id="2.30.30.40">
    <property type="entry name" value="SH3 Domains"/>
    <property type="match status" value="1"/>
</dbReference>
<protein>
    <submittedName>
        <fullName evidence="3">Peptide-binding protein</fullName>
    </submittedName>
</protein>
<dbReference type="SUPFAM" id="SSF50044">
    <property type="entry name" value="SH3-domain"/>
    <property type="match status" value="1"/>
</dbReference>